<dbReference type="AlphaFoldDB" id="A0A4Y2IKZ8"/>
<organism evidence="2 3">
    <name type="scientific">Araneus ventricosus</name>
    <name type="common">Orbweaver spider</name>
    <name type="synonym">Epeira ventricosa</name>
    <dbReference type="NCBI Taxonomy" id="182803"/>
    <lineage>
        <taxon>Eukaryota</taxon>
        <taxon>Metazoa</taxon>
        <taxon>Ecdysozoa</taxon>
        <taxon>Arthropoda</taxon>
        <taxon>Chelicerata</taxon>
        <taxon>Arachnida</taxon>
        <taxon>Araneae</taxon>
        <taxon>Araneomorphae</taxon>
        <taxon>Entelegynae</taxon>
        <taxon>Araneoidea</taxon>
        <taxon>Araneidae</taxon>
        <taxon>Araneus</taxon>
    </lineage>
</organism>
<reference evidence="2 3" key="1">
    <citation type="journal article" date="2019" name="Sci. Rep.">
        <title>Orb-weaving spider Araneus ventricosus genome elucidates the spidroin gene catalogue.</title>
        <authorList>
            <person name="Kono N."/>
            <person name="Nakamura H."/>
            <person name="Ohtoshi R."/>
            <person name="Moran D.A.P."/>
            <person name="Shinohara A."/>
            <person name="Yoshida Y."/>
            <person name="Fujiwara M."/>
            <person name="Mori M."/>
            <person name="Tomita M."/>
            <person name="Arakawa K."/>
        </authorList>
    </citation>
    <scope>NUCLEOTIDE SEQUENCE [LARGE SCALE GENOMIC DNA]</scope>
</reference>
<evidence type="ECO:0000313" key="2">
    <source>
        <dbReference type="EMBL" id="GBM77882.1"/>
    </source>
</evidence>
<keyword evidence="1" id="KW-0812">Transmembrane</keyword>
<keyword evidence="1" id="KW-0472">Membrane</keyword>
<feature type="transmembrane region" description="Helical" evidence="1">
    <location>
        <begin position="102"/>
        <end position="123"/>
    </location>
</feature>
<keyword evidence="3" id="KW-1185">Reference proteome</keyword>
<sequence length="128" mass="14763">MLLNSASNRSNNVTEAFKDELFRPALLRGLKPEELSRMRGKKFSLVFGTVVVPTRIQRKPCSLVTSKPFRYLAERVNPCHGNLSDNSLPLPSTRFPKPFRQAFFAIWVSIEWLAFYSSAYFCVCERRN</sequence>
<evidence type="ECO:0000256" key="1">
    <source>
        <dbReference type="SAM" id="Phobius"/>
    </source>
</evidence>
<keyword evidence="1" id="KW-1133">Transmembrane helix</keyword>
<evidence type="ECO:0000313" key="3">
    <source>
        <dbReference type="Proteomes" id="UP000499080"/>
    </source>
</evidence>
<protein>
    <submittedName>
        <fullName evidence="2">Uncharacterized protein</fullName>
    </submittedName>
</protein>
<dbReference type="Proteomes" id="UP000499080">
    <property type="component" value="Unassembled WGS sequence"/>
</dbReference>
<gene>
    <name evidence="2" type="ORF">AVEN_32904_1</name>
</gene>
<accession>A0A4Y2IKZ8</accession>
<comment type="caution">
    <text evidence="2">The sequence shown here is derived from an EMBL/GenBank/DDBJ whole genome shotgun (WGS) entry which is preliminary data.</text>
</comment>
<dbReference type="EMBL" id="BGPR01002716">
    <property type="protein sequence ID" value="GBM77882.1"/>
    <property type="molecule type" value="Genomic_DNA"/>
</dbReference>
<proteinExistence type="predicted"/>
<name>A0A4Y2IKZ8_ARAVE</name>